<comment type="caution">
    <text evidence="1">The sequence shown here is derived from an EMBL/GenBank/DDBJ whole genome shotgun (WGS) entry which is preliminary data.</text>
</comment>
<accession>A0A4Z2GYG8</accession>
<name>A0A4Z2GYG8_9TELE</name>
<dbReference type="Proteomes" id="UP000314294">
    <property type="component" value="Unassembled WGS sequence"/>
</dbReference>
<protein>
    <submittedName>
        <fullName evidence="1">Uncharacterized protein</fullName>
    </submittedName>
</protein>
<reference evidence="1 2" key="1">
    <citation type="submission" date="2019-03" db="EMBL/GenBank/DDBJ databases">
        <title>First draft genome of Liparis tanakae, snailfish: a comprehensive survey of snailfish specific genes.</title>
        <authorList>
            <person name="Kim W."/>
            <person name="Song I."/>
            <person name="Jeong J.-H."/>
            <person name="Kim D."/>
            <person name="Kim S."/>
            <person name="Ryu S."/>
            <person name="Song J.Y."/>
            <person name="Lee S.K."/>
        </authorList>
    </citation>
    <scope>NUCLEOTIDE SEQUENCE [LARGE SCALE GENOMIC DNA]</scope>
    <source>
        <tissue evidence="1">Muscle</tissue>
    </source>
</reference>
<proteinExistence type="predicted"/>
<evidence type="ECO:0000313" key="2">
    <source>
        <dbReference type="Proteomes" id="UP000314294"/>
    </source>
</evidence>
<keyword evidence="2" id="KW-1185">Reference proteome</keyword>
<dbReference type="EMBL" id="SRLO01000398">
    <property type="protein sequence ID" value="TNN57702.1"/>
    <property type="molecule type" value="Genomic_DNA"/>
</dbReference>
<dbReference type="AlphaFoldDB" id="A0A4Z2GYG8"/>
<evidence type="ECO:0000313" key="1">
    <source>
        <dbReference type="EMBL" id="TNN57702.1"/>
    </source>
</evidence>
<sequence>MKTELRFHIPMNTAADIILYGTMLYISTVGSPRQPGSCSKLFTGQEQAPAGHLEILQELN</sequence>
<gene>
    <name evidence="1" type="ORF">EYF80_032070</name>
</gene>
<organism evidence="1 2">
    <name type="scientific">Liparis tanakae</name>
    <name type="common">Tanaka's snailfish</name>
    <dbReference type="NCBI Taxonomy" id="230148"/>
    <lineage>
        <taxon>Eukaryota</taxon>
        <taxon>Metazoa</taxon>
        <taxon>Chordata</taxon>
        <taxon>Craniata</taxon>
        <taxon>Vertebrata</taxon>
        <taxon>Euteleostomi</taxon>
        <taxon>Actinopterygii</taxon>
        <taxon>Neopterygii</taxon>
        <taxon>Teleostei</taxon>
        <taxon>Neoteleostei</taxon>
        <taxon>Acanthomorphata</taxon>
        <taxon>Eupercaria</taxon>
        <taxon>Perciformes</taxon>
        <taxon>Cottioidei</taxon>
        <taxon>Cottales</taxon>
        <taxon>Liparidae</taxon>
        <taxon>Liparis</taxon>
    </lineage>
</organism>